<proteinExistence type="predicted"/>
<protein>
    <submittedName>
        <fullName evidence="2">Uncharacterized protein</fullName>
    </submittedName>
</protein>
<evidence type="ECO:0000313" key="2">
    <source>
        <dbReference type="EMBL" id="CAF4235905.1"/>
    </source>
</evidence>
<dbReference type="AlphaFoldDB" id="A0A8S2T291"/>
<dbReference type="Proteomes" id="UP000682733">
    <property type="component" value="Unassembled WGS sequence"/>
</dbReference>
<dbReference type="EMBL" id="CAJNOK010028786">
    <property type="protein sequence ID" value="CAF1439309.1"/>
    <property type="molecule type" value="Genomic_DNA"/>
</dbReference>
<accession>A0A8S2T291</accession>
<reference evidence="2" key="1">
    <citation type="submission" date="2021-02" db="EMBL/GenBank/DDBJ databases">
        <authorList>
            <person name="Nowell W R."/>
        </authorList>
    </citation>
    <scope>NUCLEOTIDE SEQUENCE</scope>
</reference>
<dbReference type="EMBL" id="CAJOBA010050586">
    <property type="protein sequence ID" value="CAF4235905.1"/>
    <property type="molecule type" value="Genomic_DNA"/>
</dbReference>
<name>A0A8S2T291_9BILA</name>
<comment type="caution">
    <text evidence="2">The sequence shown here is derived from an EMBL/GenBank/DDBJ whole genome shotgun (WGS) entry which is preliminary data.</text>
</comment>
<evidence type="ECO:0000313" key="1">
    <source>
        <dbReference type="EMBL" id="CAF1439309.1"/>
    </source>
</evidence>
<organism evidence="2 3">
    <name type="scientific">Didymodactylos carnosus</name>
    <dbReference type="NCBI Taxonomy" id="1234261"/>
    <lineage>
        <taxon>Eukaryota</taxon>
        <taxon>Metazoa</taxon>
        <taxon>Spiralia</taxon>
        <taxon>Gnathifera</taxon>
        <taxon>Rotifera</taxon>
        <taxon>Eurotatoria</taxon>
        <taxon>Bdelloidea</taxon>
        <taxon>Philodinida</taxon>
        <taxon>Philodinidae</taxon>
        <taxon>Didymodactylos</taxon>
    </lineage>
</organism>
<dbReference type="Proteomes" id="UP000677228">
    <property type="component" value="Unassembled WGS sequence"/>
</dbReference>
<feature type="non-terminal residue" evidence="2">
    <location>
        <position position="1"/>
    </location>
</feature>
<gene>
    <name evidence="1" type="ORF">OVA965_LOCUS34375</name>
    <name evidence="2" type="ORF">TMI583_LOCUS35292</name>
</gene>
<sequence>MPHRCCVADCKKKKGDIGKGRIKPYHSRKAGSTGREQQEEYDMNFALTKSLKIYKELLISHEYPDLIRVDTNI</sequence>
<evidence type="ECO:0000313" key="3">
    <source>
        <dbReference type="Proteomes" id="UP000682733"/>
    </source>
</evidence>